<dbReference type="PROSITE" id="PS50883">
    <property type="entry name" value="EAL"/>
    <property type="match status" value="1"/>
</dbReference>
<dbReference type="InterPro" id="IPR043128">
    <property type="entry name" value="Rev_trsase/Diguanyl_cyclase"/>
</dbReference>
<dbReference type="RefSeq" id="WP_126840866.1">
    <property type="nucleotide sequence ID" value="NZ_PIQH01000001.1"/>
</dbReference>
<dbReference type="Pfam" id="PF00990">
    <property type="entry name" value="GGDEF"/>
    <property type="match status" value="1"/>
</dbReference>
<keyword evidence="3" id="KW-1185">Reference proteome</keyword>
<dbReference type="InterPro" id="IPR001633">
    <property type="entry name" value="EAL_dom"/>
</dbReference>
<dbReference type="AlphaFoldDB" id="A0A432ZUA3"/>
<dbReference type="SUPFAM" id="SSF55073">
    <property type="entry name" value="Nucleotide cyclase"/>
    <property type="match status" value="1"/>
</dbReference>
<dbReference type="Pfam" id="PF00563">
    <property type="entry name" value="EAL"/>
    <property type="match status" value="1"/>
</dbReference>
<proteinExistence type="predicted"/>
<dbReference type="PANTHER" id="PTHR33121:SF15">
    <property type="entry name" value="BLUE LIGHT- AND TEMPERATURE-REGULATED ANTIREPRESSOR BLUF"/>
    <property type="match status" value="1"/>
</dbReference>
<dbReference type="InterPro" id="IPR050706">
    <property type="entry name" value="Cyclic-di-GMP_PDE-like"/>
</dbReference>
<protein>
    <recommendedName>
        <fullName evidence="1">EAL domain-containing protein</fullName>
    </recommendedName>
</protein>
<reference evidence="2 3" key="1">
    <citation type="journal article" date="2011" name="Front. Microbiol.">
        <title>Genomic signatures of strain selection and enhancement in Bacillus atrophaeus var. globigii, a historical biowarfare simulant.</title>
        <authorList>
            <person name="Gibbons H.S."/>
            <person name="Broomall S.M."/>
            <person name="McNew L.A."/>
            <person name="Daligault H."/>
            <person name="Chapman C."/>
            <person name="Bruce D."/>
            <person name="Karavis M."/>
            <person name="Krepps M."/>
            <person name="McGregor P.A."/>
            <person name="Hong C."/>
            <person name="Park K.H."/>
            <person name="Akmal A."/>
            <person name="Feldman A."/>
            <person name="Lin J.S."/>
            <person name="Chang W.E."/>
            <person name="Higgs B.W."/>
            <person name="Demirev P."/>
            <person name="Lindquist J."/>
            <person name="Liem A."/>
            <person name="Fochler E."/>
            <person name="Read T.D."/>
            <person name="Tapia R."/>
            <person name="Johnson S."/>
            <person name="Bishop-Lilly K.A."/>
            <person name="Detter C."/>
            <person name="Han C."/>
            <person name="Sozhamannan S."/>
            <person name="Rosenzweig C.N."/>
            <person name="Skowronski E.W."/>
        </authorList>
    </citation>
    <scope>NUCLEOTIDE SEQUENCE [LARGE SCALE GENOMIC DNA]</scope>
    <source>
        <strain evidence="2 3">CC-PW-9</strain>
    </source>
</reference>
<dbReference type="EMBL" id="PIQH01000001">
    <property type="protein sequence ID" value="RUO81525.1"/>
    <property type="molecule type" value="Genomic_DNA"/>
</dbReference>
<name>A0A432ZUA3_9GAMM</name>
<evidence type="ECO:0000313" key="2">
    <source>
        <dbReference type="EMBL" id="RUO81525.1"/>
    </source>
</evidence>
<dbReference type="PANTHER" id="PTHR33121">
    <property type="entry name" value="CYCLIC DI-GMP PHOSPHODIESTERASE PDEF"/>
    <property type="match status" value="1"/>
</dbReference>
<dbReference type="InterPro" id="IPR035919">
    <property type="entry name" value="EAL_sf"/>
</dbReference>
<comment type="caution">
    <text evidence="2">The sequence shown here is derived from an EMBL/GenBank/DDBJ whole genome shotgun (WGS) entry which is preliminary data.</text>
</comment>
<organism evidence="2 3">
    <name type="scientific">Idiomarina tyrosinivorans</name>
    <dbReference type="NCBI Taxonomy" id="1445662"/>
    <lineage>
        <taxon>Bacteria</taxon>
        <taxon>Pseudomonadati</taxon>
        <taxon>Pseudomonadota</taxon>
        <taxon>Gammaproteobacteria</taxon>
        <taxon>Alteromonadales</taxon>
        <taxon>Idiomarinaceae</taxon>
        <taxon>Idiomarina</taxon>
    </lineage>
</organism>
<accession>A0A432ZUA3</accession>
<evidence type="ECO:0000313" key="3">
    <source>
        <dbReference type="Proteomes" id="UP000287996"/>
    </source>
</evidence>
<gene>
    <name evidence="2" type="ORF">CWI84_01855</name>
</gene>
<evidence type="ECO:0000259" key="1">
    <source>
        <dbReference type="PROSITE" id="PS50883"/>
    </source>
</evidence>
<sequence>MGLLKNIPDKKALLKRLQQSPQKCVGVVDIRQFRTITNFYGVEFGDALLHAFSDVATDYFKRQQCELFHLYGDKFAVVSLNAIPAPLFERKMLRFYDHATATPLLVNHVDIALELAMGMGVGSQHTLALAESALEKAKQQYTSHRVQTMTEREFRALTPRRWMEFIQRGFDERCIKNYYQKIERYDASLTYYEALVRLDLGNTILTPDQFLPHAKTTRYYAQITRKVVGQAITDSVAHNIKISVNLCAEDVSNPETVAFILQGLAHHPTARLIFEISETESVRDTDKMHEFMKAVRAAGGEIAIDDFGVGFSNFTRLIDLSPNYLKIDGSIVQKVMKSAACAAIFMGIFDICSELRIPIVAEYVDSPELSLHLQQLEIDFQQGFYHGQPAPLEQVIA</sequence>
<dbReference type="SMART" id="SM00052">
    <property type="entry name" value="EAL"/>
    <property type="match status" value="1"/>
</dbReference>
<dbReference type="InterPro" id="IPR029787">
    <property type="entry name" value="Nucleotide_cyclase"/>
</dbReference>
<dbReference type="CDD" id="cd01948">
    <property type="entry name" value="EAL"/>
    <property type="match status" value="1"/>
</dbReference>
<dbReference type="SUPFAM" id="SSF141868">
    <property type="entry name" value="EAL domain-like"/>
    <property type="match status" value="1"/>
</dbReference>
<dbReference type="Gene3D" id="3.30.70.270">
    <property type="match status" value="1"/>
</dbReference>
<dbReference type="InterPro" id="IPR000160">
    <property type="entry name" value="GGDEF_dom"/>
</dbReference>
<dbReference type="OrthoDB" id="5894408at2"/>
<dbReference type="Gene3D" id="3.20.20.450">
    <property type="entry name" value="EAL domain"/>
    <property type="match status" value="1"/>
</dbReference>
<feature type="domain" description="EAL" evidence="1">
    <location>
        <begin position="155"/>
        <end position="397"/>
    </location>
</feature>
<dbReference type="Proteomes" id="UP000287996">
    <property type="component" value="Unassembled WGS sequence"/>
</dbReference>
<dbReference type="GO" id="GO:0071111">
    <property type="term" value="F:cyclic-guanylate-specific phosphodiesterase activity"/>
    <property type="evidence" value="ECO:0007669"/>
    <property type="project" value="InterPro"/>
</dbReference>